<evidence type="ECO:0000256" key="6">
    <source>
        <dbReference type="ARBA" id="ARBA00023171"/>
    </source>
</evidence>
<dbReference type="FunFam" id="3.50.50.60:FF:000083">
    <property type="entry name" value="Geranylgeranyl diphosphate reductase"/>
    <property type="match status" value="1"/>
</dbReference>
<evidence type="ECO:0000256" key="1">
    <source>
        <dbReference type="ARBA" id="ARBA00006632"/>
    </source>
</evidence>
<keyword evidence="13" id="KW-1185">Reference proteome</keyword>
<evidence type="ECO:0000256" key="3">
    <source>
        <dbReference type="ARBA" id="ARBA00022531"/>
    </source>
</evidence>
<comment type="similarity">
    <text evidence="1">Belongs to the geranylgeranyl reductase family. ChlP subfamily.</text>
</comment>
<dbReference type="PRINTS" id="PR00420">
    <property type="entry name" value="RNGMNOXGNASE"/>
</dbReference>
<evidence type="ECO:0000313" key="12">
    <source>
        <dbReference type="EMBL" id="OWF65409.1"/>
    </source>
</evidence>
<evidence type="ECO:0000256" key="9">
    <source>
        <dbReference type="ARBA" id="ARBA00047837"/>
    </source>
</evidence>
<protein>
    <recommendedName>
        <fullName evidence="10">Geranylgeranyl diphosphate reductase</fullName>
        <ecNumber evidence="2">1.3.1.83</ecNumber>
    </recommendedName>
    <alternativeName>
        <fullName evidence="8">Geranylgeranyl reductase</fullName>
    </alternativeName>
</protein>
<dbReference type="RefSeq" id="WP_087909653.1">
    <property type="nucleotide sequence ID" value="NZ_NAIA01000003.1"/>
</dbReference>
<dbReference type="GO" id="GO:0102067">
    <property type="term" value="F:geranylgeranyl diphosphate reductase activity"/>
    <property type="evidence" value="ECO:0007669"/>
    <property type="project" value="UniProtKB-EC"/>
</dbReference>
<dbReference type="SUPFAM" id="SSF51905">
    <property type="entry name" value="FAD/NAD(P)-binding domain"/>
    <property type="match status" value="1"/>
</dbReference>
<evidence type="ECO:0000256" key="5">
    <source>
        <dbReference type="ARBA" id="ARBA00023002"/>
    </source>
</evidence>
<dbReference type="GO" id="GO:0015979">
    <property type="term" value="P:photosynthesis"/>
    <property type="evidence" value="ECO:0007669"/>
    <property type="project" value="UniProtKB-KW"/>
</dbReference>
<comment type="catalytic activity">
    <reaction evidence="9">
        <text>phytyl diphosphate + 3 NADP(+) = geranylgeranyl diphosphate + 3 NADPH + 3 H(+)</text>
        <dbReference type="Rhea" id="RHEA:26229"/>
        <dbReference type="ChEBI" id="CHEBI:15378"/>
        <dbReference type="ChEBI" id="CHEBI:57533"/>
        <dbReference type="ChEBI" id="CHEBI:57783"/>
        <dbReference type="ChEBI" id="CHEBI:58349"/>
        <dbReference type="ChEBI" id="CHEBI:75434"/>
        <dbReference type="EC" id="1.3.1.83"/>
    </reaction>
</comment>
<dbReference type="InterPro" id="IPR010253">
    <property type="entry name" value="BchP_ChlP_pln/prok"/>
</dbReference>
<evidence type="ECO:0000256" key="10">
    <source>
        <dbReference type="ARBA" id="ARBA00067637"/>
    </source>
</evidence>
<reference evidence="12 13" key="1">
    <citation type="submission" date="2017-03" db="EMBL/GenBank/DDBJ databases">
        <title>New species Polynucleobacter sp. MWH-EgelM1-30-B4.</title>
        <authorList>
            <person name="Hahn M.W."/>
        </authorList>
    </citation>
    <scope>NUCLEOTIDE SEQUENCE [LARGE SCALE GENOMIC DNA]</scope>
    <source>
        <strain evidence="12 13">MWH-EgelM1-30-B4</strain>
    </source>
</reference>
<dbReference type="OrthoDB" id="103324at2"/>
<dbReference type="AlphaFoldDB" id="A0A210RWN5"/>
<dbReference type="NCBIfam" id="TIGR02032">
    <property type="entry name" value="GG-red-SF"/>
    <property type="match status" value="1"/>
</dbReference>
<sequence>MTTEFIYDAVVVGGGPAGATAAQTLAQKGKQVLLLDKRGRIKPCGGAIPPRLIKDFQIPDELLVAKAKSARMVSPLGKTVDIPIENGFVGMVDRSHFDEWLRQRAVAAGATREDGLFENLTREGPYARIYYRTRGARDGDHGSLKSVLAKAVIGADGAKSQVGRSAGVQGCAEANYVFAYHEIIKTPSNAPNSFDASRCDVLYQKPVSPDFYGWVFPHGDTISIGTGSADKGFSLRNAVAKLRADIGLEGAELIRHEGAPLPMKPLKKWDDGQQVVLAGDAAGVVAPASGEGIYYAMLGGQLAGEAVAEFVESNDPAKLKLARKRFMKEHRMTFIVLGIMQYFWYSTDKRRESFVKMCEDKDVQKLTFESYMNKKLVRKKPMAHLKIFIKDMGHLLGLAKV</sequence>
<keyword evidence="6" id="KW-0149">Chlorophyll biosynthesis</keyword>
<dbReference type="PANTHER" id="PTHR42685">
    <property type="entry name" value="GERANYLGERANYL DIPHOSPHATE REDUCTASE"/>
    <property type="match status" value="1"/>
</dbReference>
<dbReference type="Proteomes" id="UP000196880">
    <property type="component" value="Unassembled WGS sequence"/>
</dbReference>
<dbReference type="InterPro" id="IPR036188">
    <property type="entry name" value="FAD/NAD-bd_sf"/>
</dbReference>
<dbReference type="EMBL" id="NAIA01000003">
    <property type="protein sequence ID" value="OWF65409.1"/>
    <property type="molecule type" value="Genomic_DNA"/>
</dbReference>
<dbReference type="PANTHER" id="PTHR42685:SF4">
    <property type="entry name" value="GERANYLGERANYL DIPHOSPHATE REDUCTASE, CHLOROPLASTIC"/>
    <property type="match status" value="1"/>
</dbReference>
<gene>
    <name evidence="12" type="ORF">B6A14_06305</name>
</gene>
<keyword evidence="4" id="KW-0521">NADP</keyword>
<evidence type="ECO:0000256" key="7">
    <source>
        <dbReference type="ARBA" id="ARBA00023444"/>
    </source>
</evidence>
<evidence type="ECO:0000313" key="13">
    <source>
        <dbReference type="Proteomes" id="UP000196880"/>
    </source>
</evidence>
<evidence type="ECO:0000256" key="2">
    <source>
        <dbReference type="ARBA" id="ARBA00012380"/>
    </source>
</evidence>
<comment type="caution">
    <text evidence="12">The sequence shown here is derived from an EMBL/GenBank/DDBJ whole genome shotgun (WGS) entry which is preliminary data.</text>
</comment>
<dbReference type="Pfam" id="PF01494">
    <property type="entry name" value="FAD_binding_3"/>
    <property type="match status" value="1"/>
</dbReference>
<comment type="pathway">
    <text evidence="7">Porphyrin-containing compound metabolism.</text>
</comment>
<keyword evidence="3" id="KW-0602">Photosynthesis</keyword>
<dbReference type="GO" id="GO:0045550">
    <property type="term" value="F:geranylgeranyl reductase activity"/>
    <property type="evidence" value="ECO:0007669"/>
    <property type="project" value="InterPro"/>
</dbReference>
<dbReference type="Gene3D" id="3.50.50.60">
    <property type="entry name" value="FAD/NAD(P)-binding domain"/>
    <property type="match status" value="1"/>
</dbReference>
<feature type="domain" description="FAD-binding" evidence="11">
    <location>
        <begin position="8"/>
        <end position="304"/>
    </location>
</feature>
<dbReference type="GO" id="GO:0071949">
    <property type="term" value="F:FAD binding"/>
    <property type="evidence" value="ECO:0007669"/>
    <property type="project" value="InterPro"/>
</dbReference>
<organism evidence="12 13">
    <name type="scientific">Polynucleobacter hirudinilacicola</name>
    <dbReference type="NCBI Taxonomy" id="1743166"/>
    <lineage>
        <taxon>Bacteria</taxon>
        <taxon>Pseudomonadati</taxon>
        <taxon>Pseudomonadota</taxon>
        <taxon>Betaproteobacteria</taxon>
        <taxon>Burkholderiales</taxon>
        <taxon>Burkholderiaceae</taxon>
        <taxon>Polynucleobacter</taxon>
    </lineage>
</organism>
<dbReference type="GO" id="GO:0015995">
    <property type="term" value="P:chlorophyll biosynthetic process"/>
    <property type="evidence" value="ECO:0007669"/>
    <property type="project" value="UniProtKB-KW"/>
</dbReference>
<evidence type="ECO:0000256" key="4">
    <source>
        <dbReference type="ARBA" id="ARBA00022857"/>
    </source>
</evidence>
<dbReference type="EC" id="1.3.1.83" evidence="2"/>
<evidence type="ECO:0000256" key="8">
    <source>
        <dbReference type="ARBA" id="ARBA00033069"/>
    </source>
</evidence>
<keyword evidence="5" id="KW-0560">Oxidoreductase</keyword>
<dbReference type="InterPro" id="IPR050407">
    <property type="entry name" value="Geranylgeranyl_reductase"/>
</dbReference>
<evidence type="ECO:0000259" key="11">
    <source>
        <dbReference type="Pfam" id="PF01494"/>
    </source>
</evidence>
<proteinExistence type="inferred from homology"/>
<dbReference type="InterPro" id="IPR011777">
    <property type="entry name" value="Geranylgeranyl_Rdtase_fam"/>
</dbReference>
<name>A0A210RWN5_9BURK</name>
<dbReference type="InterPro" id="IPR002938">
    <property type="entry name" value="FAD-bd"/>
</dbReference>
<dbReference type="NCBIfam" id="TIGR02023">
    <property type="entry name" value="BchP-ChlP"/>
    <property type="match status" value="1"/>
</dbReference>
<accession>A0A210RWN5</accession>